<protein>
    <submittedName>
        <fullName evidence="1">Winged helix-turn-helix transcriptional regulator</fullName>
    </submittedName>
</protein>
<gene>
    <name evidence="1" type="ORF">C5S46_05640</name>
</gene>
<evidence type="ECO:0000313" key="2">
    <source>
        <dbReference type="Proteomes" id="UP000315423"/>
    </source>
</evidence>
<sequence length="80" mass="8906">MDNMIGFVSGNDKRERILGLLGSQGEMDKKSISKRTHMIPQTAAKILDELIDKGLVEENENIFSLTEIGTEVENKMKGLV</sequence>
<dbReference type="Proteomes" id="UP000315423">
    <property type="component" value="Unassembled WGS sequence"/>
</dbReference>
<proteinExistence type="predicted"/>
<comment type="caution">
    <text evidence="1">The sequence shown here is derived from an EMBL/GenBank/DDBJ whole genome shotgun (WGS) entry which is preliminary data.</text>
</comment>
<reference evidence="1" key="1">
    <citation type="submission" date="2018-09" db="EMBL/GenBank/DDBJ databases">
        <title>A genomic encyclopedia of anaerobic methanotrophic archaea.</title>
        <authorList>
            <person name="Skennerton C.T."/>
            <person name="Chadwick G.L."/>
            <person name="Laso-Perez R."/>
            <person name="Leu A.O."/>
            <person name="Speth D.R."/>
            <person name="Yu H."/>
            <person name="Morgan-Lang C."/>
            <person name="Hatzenpichler R."/>
            <person name="Goudeau D."/>
            <person name="Malmstrom R."/>
            <person name="Woyke T."/>
            <person name="Hallam S."/>
            <person name="Tyson G.W."/>
            <person name="Wegener G."/>
            <person name="Boetius A."/>
            <person name="Orphan V.J."/>
        </authorList>
    </citation>
    <scope>NUCLEOTIDE SEQUENCE</scope>
    <source>
        <strain evidence="1">CONS3730D10UFb2</strain>
    </source>
</reference>
<organism evidence="1 2">
    <name type="scientific">Candidatus Methanomarinus sp</name>
    <dbReference type="NCBI Taxonomy" id="3386244"/>
    <lineage>
        <taxon>Archaea</taxon>
        <taxon>Methanobacteriati</taxon>
        <taxon>Methanobacteriota</taxon>
        <taxon>Stenosarchaea group</taxon>
        <taxon>Methanomicrobia</taxon>
        <taxon>Methanosarcinales</taxon>
        <taxon>ANME-2 cluster</taxon>
        <taxon>Candidatus Methanocomedenaceae</taxon>
        <taxon>Candidatus Methanomarinus</taxon>
    </lineage>
</organism>
<dbReference type="EMBL" id="QYBA01000189">
    <property type="protein sequence ID" value="TKY91477.1"/>
    <property type="molecule type" value="Genomic_DNA"/>
</dbReference>
<accession>A0AC61SAD6</accession>
<name>A0AC61SAD6_9EURY</name>
<evidence type="ECO:0000313" key="1">
    <source>
        <dbReference type="EMBL" id="TKY91477.1"/>
    </source>
</evidence>